<dbReference type="EMBL" id="KL596679">
    <property type="protein sequence ID" value="KER29406.1"/>
    <property type="molecule type" value="Genomic_DNA"/>
</dbReference>
<accession>A0A074ZQJ7</accession>
<name>A0A074ZQJ7_OPIVI</name>
<organism evidence="1 2">
    <name type="scientific">Opisthorchis viverrini</name>
    <name type="common">Southeast Asian liver fluke</name>
    <dbReference type="NCBI Taxonomy" id="6198"/>
    <lineage>
        <taxon>Eukaryota</taxon>
        <taxon>Metazoa</taxon>
        <taxon>Spiralia</taxon>
        <taxon>Lophotrochozoa</taxon>
        <taxon>Platyhelminthes</taxon>
        <taxon>Trematoda</taxon>
        <taxon>Digenea</taxon>
        <taxon>Opisthorchiida</taxon>
        <taxon>Opisthorchiata</taxon>
        <taxon>Opisthorchiidae</taxon>
        <taxon>Opisthorchis</taxon>
    </lineage>
</organism>
<gene>
    <name evidence="1" type="ORF">T265_03974</name>
</gene>
<dbReference type="Proteomes" id="UP000054324">
    <property type="component" value="Unassembled WGS sequence"/>
</dbReference>
<evidence type="ECO:0000313" key="2">
    <source>
        <dbReference type="Proteomes" id="UP000054324"/>
    </source>
</evidence>
<sequence>MILNTNHVYNWTNPTAFGRKVARDQPETICAELCGAARKPIEPMQPTGRACGGLLKVGSGPEHDGAAQRPLSMLKCYPSVSKCRACGGLLKVVSRPEHDGAAQRPLAMLKCYPSRVVIIDLRKRPFTGTPTRANGMEFFNQQNKNNKTRSFQASKLIGNAEMVEVTSLSNIKDSKTTEHPSKFQSVPSKVVGRYPVVDVAHRALFNHFSHDSVGVLTSSLRTWSVRHKGSAQLHYTRRSQEIQRCLPWQLTSEPGQSTEVRRYHPHLLESLGRCTQHMRPKDLLDRTWRAQWVQTSELSHLLTFLSVPYIPLEQCVQLWDQSHQHPRVSGIQNPKTPALYGCPYGW</sequence>
<dbReference type="KEGG" id="ovi:T265_03974"/>
<reference evidence="1 2" key="1">
    <citation type="submission" date="2013-11" db="EMBL/GenBank/DDBJ databases">
        <title>Opisthorchis viverrini - life in the bile duct.</title>
        <authorList>
            <person name="Young N.D."/>
            <person name="Nagarajan N."/>
            <person name="Lin S.J."/>
            <person name="Korhonen P.K."/>
            <person name="Jex A.R."/>
            <person name="Hall R.S."/>
            <person name="Safavi-Hemami H."/>
            <person name="Kaewkong W."/>
            <person name="Bertrand D."/>
            <person name="Gao S."/>
            <person name="Seet Q."/>
            <person name="Wongkham S."/>
            <person name="Teh B.T."/>
            <person name="Wongkham C."/>
            <person name="Intapan P.M."/>
            <person name="Maleewong W."/>
            <person name="Yang X."/>
            <person name="Hu M."/>
            <person name="Wang Z."/>
            <person name="Hofmann A."/>
            <person name="Sternberg P.W."/>
            <person name="Tan P."/>
            <person name="Wang J."/>
            <person name="Gasser R.B."/>
        </authorList>
    </citation>
    <scope>NUCLEOTIDE SEQUENCE [LARGE SCALE GENOMIC DNA]</scope>
</reference>
<dbReference type="GeneID" id="20318160"/>
<dbReference type="AlphaFoldDB" id="A0A074ZQJ7"/>
<proteinExistence type="predicted"/>
<dbReference type="CTD" id="20318160"/>
<evidence type="ECO:0000313" key="1">
    <source>
        <dbReference type="EMBL" id="KER29406.1"/>
    </source>
</evidence>
<protein>
    <submittedName>
        <fullName evidence="1">Uncharacterized protein</fullName>
    </submittedName>
</protein>
<keyword evidence="2" id="KW-1185">Reference proteome</keyword>
<dbReference type="RefSeq" id="XP_009166845.1">
    <property type="nucleotide sequence ID" value="XM_009168581.1"/>
</dbReference>